<feature type="compositionally biased region" description="Low complexity" evidence="1">
    <location>
        <begin position="599"/>
        <end position="615"/>
    </location>
</feature>
<feature type="compositionally biased region" description="Polar residues" evidence="1">
    <location>
        <begin position="560"/>
        <end position="569"/>
    </location>
</feature>
<feature type="compositionally biased region" description="Low complexity" evidence="1">
    <location>
        <begin position="31"/>
        <end position="41"/>
    </location>
</feature>
<dbReference type="EMBL" id="KN832992">
    <property type="protein sequence ID" value="KIM82963.1"/>
    <property type="molecule type" value="Genomic_DNA"/>
</dbReference>
<feature type="compositionally biased region" description="Polar residues" evidence="1">
    <location>
        <begin position="690"/>
        <end position="704"/>
    </location>
</feature>
<feature type="compositionally biased region" description="Polar residues" evidence="1">
    <location>
        <begin position="65"/>
        <end position="76"/>
    </location>
</feature>
<gene>
    <name evidence="2" type="ORF">PILCRDRAFT_819764</name>
</gene>
<dbReference type="HOGENOM" id="CLU_006928_0_0_1"/>
<feature type="region of interest" description="Disordered" evidence="1">
    <location>
        <begin position="1"/>
        <end position="76"/>
    </location>
</feature>
<dbReference type="OrthoDB" id="3262497at2759"/>
<feature type="region of interest" description="Disordered" evidence="1">
    <location>
        <begin position="88"/>
        <end position="201"/>
    </location>
</feature>
<name>A0A0C3B9I6_PILCF</name>
<keyword evidence="3" id="KW-1185">Reference proteome</keyword>
<feature type="compositionally biased region" description="Polar residues" evidence="1">
    <location>
        <begin position="880"/>
        <end position="906"/>
    </location>
</feature>
<feature type="compositionally biased region" description="Low complexity" evidence="1">
    <location>
        <begin position="629"/>
        <end position="652"/>
    </location>
</feature>
<dbReference type="Proteomes" id="UP000054166">
    <property type="component" value="Unassembled WGS sequence"/>
</dbReference>
<reference evidence="2 3" key="1">
    <citation type="submission" date="2014-04" db="EMBL/GenBank/DDBJ databases">
        <authorList>
            <consortium name="DOE Joint Genome Institute"/>
            <person name="Kuo A."/>
            <person name="Tarkka M."/>
            <person name="Buscot F."/>
            <person name="Kohler A."/>
            <person name="Nagy L.G."/>
            <person name="Floudas D."/>
            <person name="Copeland A."/>
            <person name="Barry K.W."/>
            <person name="Cichocki N."/>
            <person name="Veneault-Fourrey C."/>
            <person name="LaButti K."/>
            <person name="Lindquist E.A."/>
            <person name="Lipzen A."/>
            <person name="Lundell T."/>
            <person name="Morin E."/>
            <person name="Murat C."/>
            <person name="Sun H."/>
            <person name="Tunlid A."/>
            <person name="Henrissat B."/>
            <person name="Grigoriev I.V."/>
            <person name="Hibbett D.S."/>
            <person name="Martin F."/>
            <person name="Nordberg H.P."/>
            <person name="Cantor M.N."/>
            <person name="Hua S.X."/>
        </authorList>
    </citation>
    <scope>NUCLEOTIDE SEQUENCE [LARGE SCALE GENOMIC DNA]</scope>
    <source>
        <strain evidence="2 3">F 1598</strain>
    </source>
</reference>
<proteinExistence type="predicted"/>
<evidence type="ECO:0000313" key="2">
    <source>
        <dbReference type="EMBL" id="KIM82963.1"/>
    </source>
</evidence>
<feature type="region of interest" description="Disordered" evidence="1">
    <location>
        <begin position="845"/>
        <end position="922"/>
    </location>
</feature>
<feature type="region of interest" description="Disordered" evidence="1">
    <location>
        <begin position="585"/>
        <end position="615"/>
    </location>
</feature>
<feature type="compositionally biased region" description="Low complexity" evidence="1">
    <location>
        <begin position="751"/>
        <end position="767"/>
    </location>
</feature>
<feature type="region of interest" description="Disordered" evidence="1">
    <location>
        <begin position="386"/>
        <end position="411"/>
    </location>
</feature>
<feature type="compositionally biased region" description="Low complexity" evidence="1">
    <location>
        <begin position="798"/>
        <end position="808"/>
    </location>
</feature>
<evidence type="ECO:0000313" key="3">
    <source>
        <dbReference type="Proteomes" id="UP000054166"/>
    </source>
</evidence>
<accession>A0A0C3B9I6</accession>
<feature type="compositionally biased region" description="Low complexity" evidence="1">
    <location>
        <begin position="868"/>
        <end position="879"/>
    </location>
</feature>
<dbReference type="InParanoid" id="A0A0C3B9I6"/>
<dbReference type="AlphaFoldDB" id="A0A0C3B9I6"/>
<feature type="region of interest" description="Disordered" evidence="1">
    <location>
        <begin position="533"/>
        <end position="569"/>
    </location>
</feature>
<feature type="compositionally biased region" description="Polar residues" evidence="1">
    <location>
        <begin position="815"/>
        <end position="828"/>
    </location>
</feature>
<organism evidence="2 3">
    <name type="scientific">Piloderma croceum (strain F 1598)</name>
    <dbReference type="NCBI Taxonomy" id="765440"/>
    <lineage>
        <taxon>Eukaryota</taxon>
        <taxon>Fungi</taxon>
        <taxon>Dikarya</taxon>
        <taxon>Basidiomycota</taxon>
        <taxon>Agaricomycotina</taxon>
        <taxon>Agaricomycetes</taxon>
        <taxon>Agaricomycetidae</taxon>
        <taxon>Atheliales</taxon>
        <taxon>Atheliaceae</taxon>
        <taxon>Piloderma</taxon>
    </lineage>
</organism>
<feature type="region of interest" description="Disordered" evidence="1">
    <location>
        <begin position="629"/>
        <end position="828"/>
    </location>
</feature>
<sequence length="922" mass="97497">MDNPWANDWSDEPEKPTLNDLEQSITPSWTASHAHSSSMSSEEADLSTPSWSTGVDMKWEEPSDTLGSLWSQTTDSGHLDAWESSTYKGISLSPIPPSDGASEKYPPISPVQREDTPPIPSPVQEISITPPKSSSPSTQPPHLPSSPDTFGSFETAIGSGGVGDPWSSTSAFPPDTEEVEQWGSAWTAPKGEGEEPTEQILPDEWEIAQQRKEDMDRQVPPELLASILRECEETSRDLWPDPEVVKDLDSDDYMNNWYSGMDVVTGLPSIITRVAPEEMSLPTLIPFGKTFAAKSMAESIRLSRYVPLTRLSPMSQLMASKGSTAWETSIKSRPEIVQDDLPVGWRVVESDKESSGQAADAGKGKKVGSGLLSFWGRKAVANATVETKRERSMSPVHAISASPRSSIDTAKPPSVIVPTSQPDSPTIAAAATSTPPLIMPLSSTPDATSLVSITSPQTVQPDLFDPVEPQPAPSAVSRFLGRFSRTKSATSNQRHSLALSSDDLEFLSDSVPSGSDDHGVDPQLDALSSMIQSSPLPAKLPPPLAPPPKQPHMSRPVSLGSESKLQSNTTSDLDALFRLSSESSAAPAGSSIFPPVRNSPTSPAAISATSATPAPLTGFTSWSSKSSSADKPLSSFILPPPSSSSSSRSQSPAITPPPSTARSSFTKATSPPPLRVPSGPSRTHTPKASIVTQPTTSLLSNSFGDSDDDEEFSDFRSPPLIRPTSQYDSSFSPQSPGKPLFSQPPTSSKLVSSSFDDFEDFVSSPMRSPSPPIPPAKSSPRQNAITPPPKVTPTPLRSASGASGAPASFEINLFGDTSPTMPPQANTGVAPSVLSPLWMNLTPQTSLNGANRITPLSPPPATPNFGTSPFSQPPMSFSSKLAQSSTSSFGTFNATPPSASKSKSTGVTGGLSAQDLSFFEGL</sequence>
<dbReference type="STRING" id="765440.A0A0C3B9I6"/>
<feature type="compositionally biased region" description="Polar residues" evidence="1">
    <location>
        <begin position="20"/>
        <end position="30"/>
    </location>
</feature>
<evidence type="ECO:0000256" key="1">
    <source>
        <dbReference type="SAM" id="MobiDB-lite"/>
    </source>
</evidence>
<feature type="compositionally biased region" description="Polar residues" evidence="1">
    <location>
        <begin position="660"/>
        <end position="669"/>
    </location>
</feature>
<feature type="compositionally biased region" description="Pro residues" evidence="1">
    <location>
        <begin position="538"/>
        <end position="550"/>
    </location>
</feature>
<feature type="compositionally biased region" description="Polar residues" evidence="1">
    <location>
        <begin position="723"/>
        <end position="735"/>
    </location>
</feature>
<protein>
    <submittedName>
        <fullName evidence="2">Uncharacterized protein</fullName>
    </submittedName>
</protein>
<feature type="compositionally biased region" description="Pro residues" evidence="1">
    <location>
        <begin position="768"/>
        <end position="777"/>
    </location>
</feature>
<reference evidence="3" key="2">
    <citation type="submission" date="2015-01" db="EMBL/GenBank/DDBJ databases">
        <title>Evolutionary Origins and Diversification of the Mycorrhizal Mutualists.</title>
        <authorList>
            <consortium name="DOE Joint Genome Institute"/>
            <consortium name="Mycorrhizal Genomics Consortium"/>
            <person name="Kohler A."/>
            <person name="Kuo A."/>
            <person name="Nagy L.G."/>
            <person name="Floudas D."/>
            <person name="Copeland A."/>
            <person name="Barry K.W."/>
            <person name="Cichocki N."/>
            <person name="Veneault-Fourrey C."/>
            <person name="LaButti K."/>
            <person name="Lindquist E.A."/>
            <person name="Lipzen A."/>
            <person name="Lundell T."/>
            <person name="Morin E."/>
            <person name="Murat C."/>
            <person name="Riley R."/>
            <person name="Ohm R."/>
            <person name="Sun H."/>
            <person name="Tunlid A."/>
            <person name="Henrissat B."/>
            <person name="Grigoriev I.V."/>
            <person name="Hibbett D.S."/>
            <person name="Martin F."/>
        </authorList>
    </citation>
    <scope>NUCLEOTIDE SEQUENCE [LARGE SCALE GENOMIC DNA]</scope>
    <source>
        <strain evidence="3">F 1598</strain>
    </source>
</reference>
<feature type="compositionally biased region" description="Low complexity" evidence="1">
    <location>
        <begin position="126"/>
        <end position="137"/>
    </location>
</feature>